<keyword evidence="4" id="KW-1185">Reference proteome</keyword>
<protein>
    <submittedName>
        <fullName evidence="3">Outer membrane insertion C-terminal signal</fullName>
    </submittedName>
</protein>
<dbReference type="Proteomes" id="UP000184335">
    <property type="component" value="Unassembled WGS sequence"/>
</dbReference>
<accession>A0A1M6CUT8</accession>
<dbReference type="EMBL" id="FQYI01000003">
    <property type="protein sequence ID" value="SHI64730.1"/>
    <property type="molecule type" value="Genomic_DNA"/>
</dbReference>
<dbReference type="OrthoDB" id="654178at2"/>
<keyword evidence="1" id="KW-0812">Transmembrane</keyword>
<dbReference type="InterPro" id="IPR011250">
    <property type="entry name" value="OMP/PagP_B-barrel"/>
</dbReference>
<organism evidence="3 4">
    <name type="scientific">Cruoricaptor ignavus</name>
    <dbReference type="NCBI Taxonomy" id="1118202"/>
    <lineage>
        <taxon>Bacteria</taxon>
        <taxon>Pseudomonadati</taxon>
        <taxon>Bacteroidota</taxon>
        <taxon>Flavobacteriia</taxon>
        <taxon>Flavobacteriales</taxon>
        <taxon>Weeksellaceae</taxon>
        <taxon>Cruoricaptor</taxon>
    </lineage>
</organism>
<feature type="transmembrane region" description="Helical" evidence="1">
    <location>
        <begin position="6"/>
        <end position="24"/>
    </location>
</feature>
<sequence>MKAPGILFRIFCCITLFIGIRLGAQRNYVGVRAGMANLVGDVGRTAFLFQKPMNVSEFGLPVQFELSYGKNFNPYQTLRADFSISHVQFSDLRSKEDYRHMRGAGGTNTVYALDVMFEYNFLPVNLEDDRVLSPYIFGGLGPMAYSNKRVTIKEANSRLKEGRIVSTIVAEDELFKDFKLSIPFGAGLRYKFNMNWAITGELKFRYTNSDSVDYSRLSGKNIHLKSIRREEGNPTDASVLRQPQGNNLIYDPAKLGNKFSHDEIYNALEVQKNKYISEENFGNLHDKDWINAITLGITYYFGWPHY</sequence>
<feature type="domain" description="DUF6089" evidence="2">
    <location>
        <begin position="12"/>
        <end position="228"/>
    </location>
</feature>
<reference evidence="3 4" key="1">
    <citation type="submission" date="2016-11" db="EMBL/GenBank/DDBJ databases">
        <authorList>
            <person name="Jaros S."/>
            <person name="Januszkiewicz K."/>
            <person name="Wedrychowicz H."/>
        </authorList>
    </citation>
    <scope>NUCLEOTIDE SEQUENCE [LARGE SCALE GENOMIC DNA]</scope>
    <source>
        <strain evidence="3 4">DSM 25479</strain>
    </source>
</reference>
<evidence type="ECO:0000313" key="3">
    <source>
        <dbReference type="EMBL" id="SHI64730.1"/>
    </source>
</evidence>
<evidence type="ECO:0000259" key="2">
    <source>
        <dbReference type="Pfam" id="PF19573"/>
    </source>
</evidence>
<dbReference type="STRING" id="1118202.SAMN05443429_10312"/>
<evidence type="ECO:0000313" key="4">
    <source>
        <dbReference type="Proteomes" id="UP000184335"/>
    </source>
</evidence>
<dbReference type="Gene3D" id="2.40.160.20">
    <property type="match status" value="1"/>
</dbReference>
<proteinExistence type="predicted"/>
<dbReference type="RefSeq" id="WP_073178677.1">
    <property type="nucleotide sequence ID" value="NZ_FQYI01000003.1"/>
</dbReference>
<name>A0A1M6CUT8_9FLAO</name>
<evidence type="ECO:0000256" key="1">
    <source>
        <dbReference type="SAM" id="Phobius"/>
    </source>
</evidence>
<dbReference type="Pfam" id="PF19573">
    <property type="entry name" value="DUF6089"/>
    <property type="match status" value="1"/>
</dbReference>
<keyword evidence="1" id="KW-1133">Transmembrane helix</keyword>
<dbReference type="SUPFAM" id="SSF56925">
    <property type="entry name" value="OMPA-like"/>
    <property type="match status" value="1"/>
</dbReference>
<dbReference type="AlphaFoldDB" id="A0A1M6CUT8"/>
<gene>
    <name evidence="3" type="ORF">SAMN05443429_10312</name>
</gene>
<keyword evidence="1" id="KW-0472">Membrane</keyword>
<dbReference type="InterPro" id="IPR045743">
    <property type="entry name" value="DUF6089"/>
</dbReference>